<evidence type="ECO:0000313" key="3">
    <source>
        <dbReference type="Proteomes" id="UP000198804"/>
    </source>
</evidence>
<name>A0A1I4I810_9HYPH</name>
<reference evidence="3" key="1">
    <citation type="submission" date="2016-10" db="EMBL/GenBank/DDBJ databases">
        <authorList>
            <person name="Varghese N."/>
            <person name="Submissions S."/>
        </authorList>
    </citation>
    <scope>NUCLEOTIDE SEQUENCE [LARGE SCALE GENOMIC DNA]</scope>
    <source>
        <strain evidence="3">CGMCC 1.6474</strain>
    </source>
</reference>
<accession>A0A1I4I810</accession>
<dbReference type="InterPro" id="IPR015000">
    <property type="entry name" value="EipB-like"/>
</dbReference>
<feature type="signal peptide" evidence="1">
    <location>
        <begin position="1"/>
        <end position="20"/>
    </location>
</feature>
<dbReference type="AlphaFoldDB" id="A0A1I4I810"/>
<feature type="chain" id="PRO_5011464668" evidence="1">
    <location>
        <begin position="21"/>
        <end position="303"/>
    </location>
</feature>
<keyword evidence="3" id="KW-1185">Reference proteome</keyword>
<dbReference type="OrthoDB" id="9815514at2"/>
<dbReference type="Pfam" id="PF08904">
    <property type="entry name" value="EipB_like"/>
    <property type="match status" value="1"/>
</dbReference>
<dbReference type="STRING" id="414703.SAMN04488125_116103"/>
<dbReference type="EMBL" id="FOSV01000016">
    <property type="protein sequence ID" value="SFL50217.1"/>
    <property type="molecule type" value="Genomic_DNA"/>
</dbReference>
<sequence>MRLRLAPAFLILAAPLLATGAVTSAVTGAAAAGPAAPVPDEAPIHLTNHRAVYDLSLAKSEGTRAVEGVRGRIVIDFSGDACRGFTMQTRQVTLLDSSESGNRTSDLRNTTFESGDGANFRFRTATLMNNAPSPPVDGTAEATAQALTVKLKEPKRAEFQSAGEVFFPVRHMIRLLKAAKAGETTVSAKVFDGSDDGRKVYDTLAVIGRASAAPAAEAERDKPLREGDFASMRRWPVTLSYFTAGEGERTPIYTLTFDLYENGVSGRLNLDYGDFAISGNLTQLDLPKDKEKDKGKGEAECRR</sequence>
<evidence type="ECO:0000313" key="2">
    <source>
        <dbReference type="EMBL" id="SFL50217.1"/>
    </source>
</evidence>
<dbReference type="Proteomes" id="UP000198804">
    <property type="component" value="Unassembled WGS sequence"/>
</dbReference>
<proteinExistence type="predicted"/>
<evidence type="ECO:0000256" key="1">
    <source>
        <dbReference type="SAM" id="SignalP"/>
    </source>
</evidence>
<keyword evidence="1" id="KW-0732">Signal</keyword>
<organism evidence="2 3">
    <name type="scientific">Methylorubrum salsuginis</name>
    <dbReference type="NCBI Taxonomy" id="414703"/>
    <lineage>
        <taxon>Bacteria</taxon>
        <taxon>Pseudomonadati</taxon>
        <taxon>Pseudomonadota</taxon>
        <taxon>Alphaproteobacteria</taxon>
        <taxon>Hyphomicrobiales</taxon>
        <taxon>Methylobacteriaceae</taxon>
        <taxon>Methylorubrum</taxon>
    </lineage>
</organism>
<dbReference type="RefSeq" id="WP_091949420.1">
    <property type="nucleotide sequence ID" value="NZ_FOSV01000016.1"/>
</dbReference>
<gene>
    <name evidence="2" type="ORF">SAMN04488125_116103</name>
</gene>
<protein>
    <submittedName>
        <fullName evidence="2">Uncharacterized protein</fullName>
    </submittedName>
</protein>